<keyword evidence="7 10" id="KW-0472">Membrane</keyword>
<comment type="subcellular location">
    <subcellularLocation>
        <location evidence="1">Membrane</location>
        <topology evidence="1">Single-pass type I membrane protein</topology>
    </subcellularLocation>
</comment>
<sequence length="550" mass="61469">MLSLLLLLPLLWEGSLSQTLQMQRSVTVQEAMCVQVPCTFESSELQDYAPRPVYGYWFREGVPFKNGHLVATNDPYRWAQEKDWGRFSLLGDPRLLNCSLSITDPKLSDTGEYFFRLERGQLKFSFIMYPLYVNVTDLTQKPDIYVPEKLESGKEVTLNCSVPWVCENNKIRFSWMGDALPSQKIVPRSSPYSEVSFTPGHQHHGSNLTCQLTFIGHQLRIERTVQLNVSYPVQNVTISIAQDNNTTAFFPTGNSSLVVVKEGESLHLLCAANSNPPATLSWILRNQTLVSSQPSDNGVLYLELPHMGPADGGEYTCLAQHPLGSKEVSLSLSVQYAPRMLSPSCFWAEERLNCTCSVQAEPAPSVRWWIGEWIDHNNNSDNFRVLSIKSGPWINSSLIMKMDRVPSITISCEGMNTQGKQTLLFQLVPDRTNLSHVFQRGIIIGVLCGAGISTLLILCLLLLIKMLRKKSMTATPAASRGEAEDPKRSFWAGQSLDPISPAVDPIPNPAAPDDGPEELHYVNLNFQSVKAREDHGSTDPLTEYSEIKFQ</sequence>
<keyword evidence="6 10" id="KW-1133">Transmembrane helix</keyword>
<dbReference type="PANTHER" id="PTHR12035">
    <property type="entry name" value="SIALIC ACID BINDING IMMUNOGLOBULIN-LIKE LECTIN"/>
    <property type="match status" value="1"/>
</dbReference>
<dbReference type="InterPro" id="IPR051036">
    <property type="entry name" value="SIGLEC"/>
</dbReference>
<dbReference type="RefSeq" id="XP_031819158.1">
    <property type="nucleotide sequence ID" value="XM_031963298.1"/>
</dbReference>
<protein>
    <recommendedName>
        <fullName evidence="12">Ig-like domain-containing protein</fullName>
    </recommendedName>
</protein>
<evidence type="ECO:0000256" key="7">
    <source>
        <dbReference type="ARBA" id="ARBA00023136"/>
    </source>
</evidence>
<evidence type="ECO:0000256" key="1">
    <source>
        <dbReference type="ARBA" id="ARBA00004479"/>
    </source>
</evidence>
<dbReference type="Pfam" id="PF13927">
    <property type="entry name" value="Ig_3"/>
    <property type="match status" value="1"/>
</dbReference>
<evidence type="ECO:0000256" key="5">
    <source>
        <dbReference type="ARBA" id="ARBA00022889"/>
    </source>
</evidence>
<evidence type="ECO:0000256" key="9">
    <source>
        <dbReference type="SAM" id="MobiDB-lite"/>
    </source>
</evidence>
<evidence type="ECO:0000313" key="14">
    <source>
        <dbReference type="Proteomes" id="UP000007648"/>
    </source>
</evidence>
<dbReference type="PANTHER" id="PTHR12035:SF125">
    <property type="entry name" value="SIALIC ACID-BINDING IG-LIKE LECTIN 5"/>
    <property type="match status" value="1"/>
</dbReference>
<feature type="transmembrane region" description="Helical" evidence="10">
    <location>
        <begin position="442"/>
        <end position="464"/>
    </location>
</feature>
<dbReference type="SMART" id="SM00409">
    <property type="entry name" value="IG"/>
    <property type="match status" value="3"/>
</dbReference>
<dbReference type="Ensembl" id="ENSSHAT00000047262.1">
    <property type="protein sequence ID" value="ENSSHAP00000037617.1"/>
    <property type="gene ID" value="ENSSHAG00000028002.1"/>
</dbReference>
<dbReference type="KEGG" id="shr:105750167"/>
<keyword evidence="14" id="KW-1185">Reference proteome</keyword>
<evidence type="ECO:0000256" key="2">
    <source>
        <dbReference type="ARBA" id="ARBA00022692"/>
    </source>
</evidence>
<dbReference type="InterPro" id="IPR013783">
    <property type="entry name" value="Ig-like_fold"/>
</dbReference>
<feature type="domain" description="Ig-like" evidence="12">
    <location>
        <begin position="251"/>
        <end position="333"/>
    </location>
</feature>
<organism evidence="13 14">
    <name type="scientific">Sarcophilus harrisii</name>
    <name type="common">Tasmanian devil</name>
    <name type="synonym">Sarcophilus laniarius</name>
    <dbReference type="NCBI Taxonomy" id="9305"/>
    <lineage>
        <taxon>Eukaryota</taxon>
        <taxon>Metazoa</taxon>
        <taxon>Chordata</taxon>
        <taxon>Craniata</taxon>
        <taxon>Vertebrata</taxon>
        <taxon>Euteleostomi</taxon>
        <taxon>Mammalia</taxon>
        <taxon>Metatheria</taxon>
        <taxon>Dasyuromorphia</taxon>
        <taxon>Dasyuridae</taxon>
        <taxon>Sarcophilus</taxon>
    </lineage>
</organism>
<feature type="domain" description="Ig-like" evidence="12">
    <location>
        <begin position="142"/>
        <end position="226"/>
    </location>
</feature>
<dbReference type="GO" id="GO:0007155">
    <property type="term" value="P:cell adhesion"/>
    <property type="evidence" value="ECO:0007669"/>
    <property type="project" value="UniProtKB-KW"/>
</dbReference>
<gene>
    <name evidence="13" type="primary">LOC105750167</name>
</gene>
<evidence type="ECO:0000313" key="13">
    <source>
        <dbReference type="Ensembl" id="ENSSHAP00000024861.1"/>
    </source>
</evidence>
<keyword evidence="11" id="KW-0732">Signal</keyword>
<evidence type="ECO:0000256" key="8">
    <source>
        <dbReference type="ARBA" id="ARBA00038361"/>
    </source>
</evidence>
<dbReference type="Pfam" id="PF07686">
    <property type="entry name" value="V-set"/>
    <property type="match status" value="1"/>
</dbReference>
<feature type="signal peptide" evidence="11">
    <location>
        <begin position="1"/>
        <end position="17"/>
    </location>
</feature>
<evidence type="ECO:0000256" key="3">
    <source>
        <dbReference type="ARBA" id="ARBA00022734"/>
    </source>
</evidence>
<dbReference type="InterPro" id="IPR003006">
    <property type="entry name" value="Ig/MHC_CS"/>
</dbReference>
<dbReference type="PROSITE" id="PS00290">
    <property type="entry name" value="IG_MHC"/>
    <property type="match status" value="1"/>
</dbReference>
<keyword evidence="5" id="KW-0130">Cell adhesion</keyword>
<dbReference type="InterPro" id="IPR007110">
    <property type="entry name" value="Ig-like_dom"/>
</dbReference>
<dbReference type="SUPFAM" id="SSF48726">
    <property type="entry name" value="Immunoglobulin"/>
    <property type="match status" value="4"/>
</dbReference>
<dbReference type="GeneTree" id="ENSGT01150000286907"/>
<proteinExistence type="inferred from homology"/>
<dbReference type="GO" id="GO:0030246">
    <property type="term" value="F:carbohydrate binding"/>
    <property type="evidence" value="ECO:0007669"/>
    <property type="project" value="UniProtKB-KW"/>
</dbReference>
<name>A0A7N4NKP4_SARHA</name>
<dbReference type="OrthoDB" id="10012075at2759"/>
<dbReference type="Ensembl" id="ENSSHAT00000046317.1">
    <property type="protein sequence ID" value="ENSSHAP00000024861.1"/>
    <property type="gene ID" value="ENSSHAG00000028002.1"/>
</dbReference>
<feature type="region of interest" description="Disordered" evidence="9">
    <location>
        <begin position="474"/>
        <end position="518"/>
    </location>
</feature>
<dbReference type="Gene3D" id="2.60.40.10">
    <property type="entry name" value="Immunoglobulins"/>
    <property type="match status" value="3"/>
</dbReference>
<evidence type="ECO:0000256" key="4">
    <source>
        <dbReference type="ARBA" id="ARBA00022737"/>
    </source>
</evidence>
<evidence type="ECO:0000256" key="11">
    <source>
        <dbReference type="SAM" id="SignalP"/>
    </source>
</evidence>
<dbReference type="GO" id="GO:0033691">
    <property type="term" value="F:sialic acid binding"/>
    <property type="evidence" value="ECO:0007669"/>
    <property type="project" value="TreeGrafter"/>
</dbReference>
<reference evidence="13" key="2">
    <citation type="submission" date="2025-05" db="UniProtKB">
        <authorList>
            <consortium name="Ensembl"/>
        </authorList>
    </citation>
    <scope>IDENTIFICATION</scope>
</reference>
<dbReference type="InterPro" id="IPR003598">
    <property type="entry name" value="Ig_sub2"/>
</dbReference>
<evidence type="ECO:0000256" key="6">
    <source>
        <dbReference type="ARBA" id="ARBA00022989"/>
    </source>
</evidence>
<keyword evidence="4" id="KW-0677">Repeat</keyword>
<dbReference type="SMART" id="SM00408">
    <property type="entry name" value="IGc2"/>
    <property type="match status" value="1"/>
</dbReference>
<keyword evidence="3" id="KW-0430">Lectin</keyword>
<dbReference type="InterPro" id="IPR003599">
    <property type="entry name" value="Ig_sub"/>
</dbReference>
<feature type="region of interest" description="Disordered" evidence="9">
    <location>
        <begin position="530"/>
        <end position="550"/>
    </location>
</feature>
<evidence type="ECO:0000259" key="12">
    <source>
        <dbReference type="PROSITE" id="PS50835"/>
    </source>
</evidence>
<dbReference type="InterPro" id="IPR013106">
    <property type="entry name" value="Ig_V-set"/>
</dbReference>
<dbReference type="AlphaFoldDB" id="A0A7N4NKP4"/>
<feature type="chain" id="PRO_5044661077" description="Ig-like domain-containing protein" evidence="11">
    <location>
        <begin position="18"/>
        <end position="550"/>
    </location>
</feature>
<accession>A0A7N4NKP4</accession>
<dbReference type="PROSITE" id="PS50835">
    <property type="entry name" value="IG_LIKE"/>
    <property type="match status" value="2"/>
</dbReference>
<comment type="similarity">
    <text evidence="8">Belongs to the immunoglobulin superfamily. SIGLEC (sialic acid binding Ig-like lectin) family.</text>
</comment>
<reference evidence="13 14" key="1">
    <citation type="journal article" date="2011" name="Proc. Natl. Acad. Sci. U.S.A.">
        <title>Genetic diversity and population structure of the endangered marsupial Sarcophilus harrisii (Tasmanian devil).</title>
        <authorList>
            <person name="Miller W."/>
            <person name="Hayes V.M."/>
            <person name="Ratan A."/>
            <person name="Petersen D.C."/>
            <person name="Wittekindt N.E."/>
            <person name="Miller J."/>
            <person name="Walenz B."/>
            <person name="Knight J."/>
            <person name="Qi J."/>
            <person name="Zhao F."/>
            <person name="Wang Q."/>
            <person name="Bedoya-Reina O.C."/>
            <person name="Katiyar N."/>
            <person name="Tomsho L.P."/>
            <person name="Kasson L.M."/>
            <person name="Hardie R.A."/>
            <person name="Woodbridge P."/>
            <person name="Tindall E.A."/>
            <person name="Bertelsen M.F."/>
            <person name="Dixon D."/>
            <person name="Pyecroft S."/>
            <person name="Helgen K.M."/>
            <person name="Lesk A.M."/>
            <person name="Pringle T.H."/>
            <person name="Patterson N."/>
            <person name="Zhang Y."/>
            <person name="Kreiss A."/>
            <person name="Woods G.M."/>
            <person name="Jones M.E."/>
            <person name="Schuster S.C."/>
        </authorList>
    </citation>
    <scope>NUCLEOTIDE SEQUENCE [LARGE SCALE GENOMIC DNA]</scope>
</reference>
<dbReference type="GeneID" id="105750167"/>
<dbReference type="GO" id="GO:0005886">
    <property type="term" value="C:plasma membrane"/>
    <property type="evidence" value="ECO:0007669"/>
    <property type="project" value="TreeGrafter"/>
</dbReference>
<dbReference type="InterPro" id="IPR036179">
    <property type="entry name" value="Ig-like_dom_sf"/>
</dbReference>
<keyword evidence="2 10" id="KW-0812">Transmembrane</keyword>
<dbReference type="Proteomes" id="UP000007648">
    <property type="component" value="Unassembled WGS sequence"/>
</dbReference>
<evidence type="ECO:0000256" key="10">
    <source>
        <dbReference type="SAM" id="Phobius"/>
    </source>
</evidence>